<dbReference type="AlphaFoldDB" id="A0A437S4S8"/>
<proteinExistence type="inferred from homology"/>
<dbReference type="PANTHER" id="PTHR11803:SF58">
    <property type="entry name" value="PROTEIN HMF1-RELATED"/>
    <property type="match status" value="1"/>
</dbReference>
<dbReference type="InterPro" id="IPR035959">
    <property type="entry name" value="RutC-like_sf"/>
</dbReference>
<comment type="caution">
    <text evidence="2">The sequence shown here is derived from an EMBL/GenBank/DDBJ whole genome shotgun (WGS) entry which is preliminary data.</text>
</comment>
<dbReference type="SUPFAM" id="SSF55298">
    <property type="entry name" value="YjgF-like"/>
    <property type="match status" value="1"/>
</dbReference>
<dbReference type="RefSeq" id="WP_127725295.1">
    <property type="nucleotide sequence ID" value="NZ_RLIH01000019.1"/>
</dbReference>
<dbReference type="GO" id="GO:0005829">
    <property type="term" value="C:cytosol"/>
    <property type="evidence" value="ECO:0007669"/>
    <property type="project" value="TreeGrafter"/>
</dbReference>
<evidence type="ECO:0000256" key="1">
    <source>
        <dbReference type="ARBA" id="ARBA00010552"/>
    </source>
</evidence>
<reference evidence="2 3" key="1">
    <citation type="submission" date="2018-11" db="EMBL/GenBank/DDBJ databases">
        <title>Genome sequencing and assembly of Anaerosphaera sp. nov., GS7-6-2.</title>
        <authorList>
            <person name="Rettenmaier R."/>
            <person name="Liebl W."/>
            <person name="Zverlov V."/>
        </authorList>
    </citation>
    <scope>NUCLEOTIDE SEQUENCE [LARGE SCALE GENOMIC DNA]</scope>
    <source>
        <strain evidence="2 3">GS7-6-2</strain>
    </source>
</reference>
<dbReference type="GO" id="GO:0019239">
    <property type="term" value="F:deaminase activity"/>
    <property type="evidence" value="ECO:0007669"/>
    <property type="project" value="TreeGrafter"/>
</dbReference>
<sequence>MSVEFVYTHKAPEAIGPYSQGTEGLKGAKVVFTSGQLPMKDGELQTDAKKATEASLSNVLAIVEAAGGKLQDIAKVNVFVTNIEEFDEINKAYADFFGDHKPARSLVEVSKLPKGAVLEIEAVALVNDNL</sequence>
<organism evidence="2 3">
    <name type="scientific">Anaerosphaera multitolerans</name>
    <dbReference type="NCBI Taxonomy" id="2487351"/>
    <lineage>
        <taxon>Bacteria</taxon>
        <taxon>Bacillati</taxon>
        <taxon>Bacillota</taxon>
        <taxon>Tissierellia</taxon>
        <taxon>Tissierellales</taxon>
        <taxon>Peptoniphilaceae</taxon>
        <taxon>Anaerosphaera</taxon>
    </lineage>
</organism>
<protein>
    <submittedName>
        <fullName evidence="2">RidA family protein</fullName>
    </submittedName>
</protein>
<evidence type="ECO:0000313" key="3">
    <source>
        <dbReference type="Proteomes" id="UP000288812"/>
    </source>
</evidence>
<comment type="similarity">
    <text evidence="1">Belongs to the RutC family.</text>
</comment>
<dbReference type="PANTHER" id="PTHR11803">
    <property type="entry name" value="2-IMINOBUTANOATE/2-IMINOPROPANOATE DEAMINASE RIDA"/>
    <property type="match status" value="1"/>
</dbReference>
<keyword evidence="3" id="KW-1185">Reference proteome</keyword>
<dbReference type="InterPro" id="IPR019897">
    <property type="entry name" value="RidA_CS"/>
</dbReference>
<gene>
    <name evidence="2" type="ORF">EF514_09960</name>
</gene>
<dbReference type="FunFam" id="3.30.1330.40:FF:000001">
    <property type="entry name" value="L-PSP family endoribonuclease"/>
    <property type="match status" value="1"/>
</dbReference>
<evidence type="ECO:0000313" key="2">
    <source>
        <dbReference type="EMBL" id="RVU53957.1"/>
    </source>
</evidence>
<accession>A0A437S4S8</accession>
<dbReference type="InterPro" id="IPR006056">
    <property type="entry name" value="RidA"/>
</dbReference>
<name>A0A437S4S8_9FIRM</name>
<dbReference type="Proteomes" id="UP000288812">
    <property type="component" value="Unassembled WGS sequence"/>
</dbReference>
<dbReference type="PROSITE" id="PS01094">
    <property type="entry name" value="UPF0076"/>
    <property type="match status" value="1"/>
</dbReference>
<dbReference type="Pfam" id="PF01042">
    <property type="entry name" value="Ribonuc_L-PSP"/>
    <property type="match status" value="1"/>
</dbReference>
<dbReference type="EMBL" id="RLIH01000019">
    <property type="protein sequence ID" value="RVU53957.1"/>
    <property type="molecule type" value="Genomic_DNA"/>
</dbReference>
<dbReference type="InterPro" id="IPR006175">
    <property type="entry name" value="YjgF/YER057c/UK114"/>
</dbReference>
<dbReference type="CDD" id="cd00448">
    <property type="entry name" value="YjgF_YER057c_UK114_family"/>
    <property type="match status" value="1"/>
</dbReference>
<dbReference type="Gene3D" id="3.30.1330.40">
    <property type="entry name" value="RutC-like"/>
    <property type="match status" value="1"/>
</dbReference>
<dbReference type="NCBIfam" id="TIGR00004">
    <property type="entry name" value="Rid family detoxifying hydrolase"/>
    <property type="match status" value="1"/>
</dbReference>
<dbReference type="OrthoDB" id="9803101at2"/>